<name>A0A1I4JWW1_9HYPH</name>
<dbReference type="OrthoDB" id="8905727at2"/>
<organism evidence="1 2">
    <name type="scientific">Methylobacterium pseudosasicola</name>
    <dbReference type="NCBI Taxonomy" id="582667"/>
    <lineage>
        <taxon>Bacteria</taxon>
        <taxon>Pseudomonadati</taxon>
        <taxon>Pseudomonadota</taxon>
        <taxon>Alphaproteobacteria</taxon>
        <taxon>Hyphomicrobiales</taxon>
        <taxon>Methylobacteriaceae</taxon>
        <taxon>Methylobacterium</taxon>
    </lineage>
</organism>
<proteinExistence type="predicted"/>
<dbReference type="EMBL" id="FOTK01000009">
    <property type="protein sequence ID" value="SFL70733.1"/>
    <property type="molecule type" value="Genomic_DNA"/>
</dbReference>
<accession>A0A1I4JWW1</accession>
<evidence type="ECO:0000313" key="2">
    <source>
        <dbReference type="Proteomes" id="UP000199048"/>
    </source>
</evidence>
<dbReference type="Proteomes" id="UP000199048">
    <property type="component" value="Unassembled WGS sequence"/>
</dbReference>
<reference evidence="2" key="1">
    <citation type="submission" date="2016-10" db="EMBL/GenBank/DDBJ databases">
        <authorList>
            <person name="Varghese N."/>
            <person name="Submissions S."/>
        </authorList>
    </citation>
    <scope>NUCLEOTIDE SEQUENCE [LARGE SCALE GENOMIC DNA]</scope>
    <source>
        <strain evidence="2">BL36</strain>
    </source>
</reference>
<sequence>MDREPFTLHDVSTFPIVRLRNEAASSPGYALAWCAEMDRLLASQTPFALIYPTRRTDEPHDDRVARGLWLKRNKEALAARCRALIVVEPDSDRRQALEAAFPSLVRAFGTPQAACASDRDAVLLARQALEAEG</sequence>
<protein>
    <submittedName>
        <fullName evidence="1">Uncharacterized protein</fullName>
    </submittedName>
</protein>
<gene>
    <name evidence="1" type="ORF">SAMN05192568_10093</name>
</gene>
<dbReference type="RefSeq" id="WP_092039970.1">
    <property type="nucleotide sequence ID" value="NZ_FOTK01000009.1"/>
</dbReference>
<dbReference type="AlphaFoldDB" id="A0A1I4JWW1"/>
<keyword evidence="2" id="KW-1185">Reference proteome</keyword>
<evidence type="ECO:0000313" key="1">
    <source>
        <dbReference type="EMBL" id="SFL70733.1"/>
    </source>
</evidence>